<dbReference type="Proteomes" id="UP000011713">
    <property type="component" value="Unassembled WGS sequence"/>
</dbReference>
<dbReference type="EnsemblProtists" id="HpaT805275">
    <property type="protein sequence ID" value="HpaP805275"/>
    <property type="gene ID" value="HpaG805275"/>
</dbReference>
<dbReference type="HOGENOM" id="CLU_2563308_0_0_1"/>
<dbReference type="EMBL" id="JH598226">
    <property type="status" value="NOT_ANNOTATED_CDS"/>
    <property type="molecule type" value="Genomic_DNA"/>
</dbReference>
<accession>M4BG54</accession>
<dbReference type="GO" id="GO:0005524">
    <property type="term" value="F:ATP binding"/>
    <property type="evidence" value="ECO:0007669"/>
    <property type="project" value="TreeGrafter"/>
</dbReference>
<dbReference type="InParanoid" id="M4BG54"/>
<proteinExistence type="predicted"/>
<dbReference type="AlphaFoldDB" id="M4BG54"/>
<dbReference type="GO" id="GO:0051603">
    <property type="term" value="P:proteolysis involved in protein catabolic process"/>
    <property type="evidence" value="ECO:0007669"/>
    <property type="project" value="TreeGrafter"/>
</dbReference>
<protein>
    <submittedName>
        <fullName evidence="1">Uncharacterized protein</fullName>
    </submittedName>
</protein>
<sequence length="82" mass="9588">MPNMRLKDSNQIGQLLSHAEVSYGLMPEFMCCFPLLVITTGLYKDELVQVLTELNNSLVRQYEALLALNDVEFKRQKVRWRQ</sequence>
<dbReference type="InterPro" id="IPR050052">
    <property type="entry name" value="ATP-dep_Clp_protease_ClpX"/>
</dbReference>
<organism evidence="1 2">
    <name type="scientific">Hyaloperonospora arabidopsidis (strain Emoy2)</name>
    <name type="common">Downy mildew agent</name>
    <name type="synonym">Peronospora arabidopsidis</name>
    <dbReference type="NCBI Taxonomy" id="559515"/>
    <lineage>
        <taxon>Eukaryota</taxon>
        <taxon>Sar</taxon>
        <taxon>Stramenopiles</taxon>
        <taxon>Oomycota</taxon>
        <taxon>Peronosporomycetes</taxon>
        <taxon>Peronosporales</taxon>
        <taxon>Peronosporaceae</taxon>
        <taxon>Hyaloperonospora</taxon>
    </lineage>
</organism>
<dbReference type="GO" id="GO:0005759">
    <property type="term" value="C:mitochondrial matrix"/>
    <property type="evidence" value="ECO:0007669"/>
    <property type="project" value="TreeGrafter"/>
</dbReference>
<evidence type="ECO:0000313" key="2">
    <source>
        <dbReference type="Proteomes" id="UP000011713"/>
    </source>
</evidence>
<reference evidence="2" key="1">
    <citation type="journal article" date="2010" name="Science">
        <title>Signatures of adaptation to obligate biotrophy in the Hyaloperonospora arabidopsidis genome.</title>
        <authorList>
            <person name="Baxter L."/>
            <person name="Tripathy S."/>
            <person name="Ishaque N."/>
            <person name="Boot N."/>
            <person name="Cabral A."/>
            <person name="Kemen E."/>
            <person name="Thines M."/>
            <person name="Ah-Fong A."/>
            <person name="Anderson R."/>
            <person name="Badejoko W."/>
            <person name="Bittner-Eddy P."/>
            <person name="Boore J.L."/>
            <person name="Chibucos M.C."/>
            <person name="Coates M."/>
            <person name="Dehal P."/>
            <person name="Delehaunty K."/>
            <person name="Dong S."/>
            <person name="Downton P."/>
            <person name="Dumas B."/>
            <person name="Fabro G."/>
            <person name="Fronick C."/>
            <person name="Fuerstenberg S.I."/>
            <person name="Fulton L."/>
            <person name="Gaulin E."/>
            <person name="Govers F."/>
            <person name="Hughes L."/>
            <person name="Humphray S."/>
            <person name="Jiang R.H."/>
            <person name="Judelson H."/>
            <person name="Kamoun S."/>
            <person name="Kyung K."/>
            <person name="Meijer H."/>
            <person name="Minx P."/>
            <person name="Morris P."/>
            <person name="Nelson J."/>
            <person name="Phuntumart V."/>
            <person name="Qutob D."/>
            <person name="Rehmany A."/>
            <person name="Rougon-Cardoso A."/>
            <person name="Ryden P."/>
            <person name="Torto-Alalibo T."/>
            <person name="Studholme D."/>
            <person name="Wang Y."/>
            <person name="Win J."/>
            <person name="Wood J."/>
            <person name="Clifton S.W."/>
            <person name="Rogers J."/>
            <person name="Van den Ackerveken G."/>
            <person name="Jones J.D."/>
            <person name="McDowell J.M."/>
            <person name="Beynon J."/>
            <person name="Tyler B.M."/>
        </authorList>
    </citation>
    <scope>NUCLEOTIDE SEQUENCE [LARGE SCALE GENOMIC DNA]</scope>
    <source>
        <strain evidence="2">Emoy2</strain>
    </source>
</reference>
<evidence type="ECO:0000313" key="1">
    <source>
        <dbReference type="EnsemblProtists" id="HpaP805275"/>
    </source>
</evidence>
<dbReference type="GO" id="GO:0016887">
    <property type="term" value="F:ATP hydrolysis activity"/>
    <property type="evidence" value="ECO:0007669"/>
    <property type="project" value="TreeGrafter"/>
</dbReference>
<dbReference type="STRING" id="559515.M4BG54"/>
<keyword evidence="2" id="KW-1185">Reference proteome</keyword>
<dbReference type="PANTHER" id="PTHR48102">
    <property type="entry name" value="ATP-DEPENDENT CLP PROTEASE ATP-BINDING SUBUNIT CLPX-LIKE, MITOCHONDRIAL-RELATED"/>
    <property type="match status" value="1"/>
</dbReference>
<dbReference type="PANTHER" id="PTHR48102:SF7">
    <property type="entry name" value="ATP-DEPENDENT CLP PROTEASE ATP-BINDING SUBUNIT CLPX-LIKE, MITOCHONDRIAL"/>
    <property type="match status" value="1"/>
</dbReference>
<dbReference type="VEuPathDB" id="FungiDB:HpaG805275"/>
<dbReference type="Gene3D" id="1.10.8.60">
    <property type="match status" value="1"/>
</dbReference>
<name>M4BG54_HYAAE</name>
<reference evidence="1" key="2">
    <citation type="submission" date="2015-06" db="UniProtKB">
        <authorList>
            <consortium name="EnsemblProtists"/>
        </authorList>
    </citation>
    <scope>IDENTIFICATION</scope>
    <source>
        <strain evidence="1">Emoy2</strain>
    </source>
</reference>